<sequence>MSPDGLNHCSLCTTFCSWARLKRSN</sequence>
<protein>
    <submittedName>
        <fullName evidence="1">Uncharacterized protein</fullName>
    </submittedName>
</protein>
<evidence type="ECO:0000313" key="1">
    <source>
        <dbReference type="EMBL" id="JAE05990.1"/>
    </source>
</evidence>
<reference evidence="1" key="2">
    <citation type="journal article" date="2015" name="Data Brief">
        <title>Shoot transcriptome of the giant reed, Arundo donax.</title>
        <authorList>
            <person name="Barrero R.A."/>
            <person name="Guerrero F.D."/>
            <person name="Moolhuijzen P."/>
            <person name="Goolsby J.A."/>
            <person name="Tidwell J."/>
            <person name="Bellgard S.E."/>
            <person name="Bellgard M.I."/>
        </authorList>
    </citation>
    <scope>NUCLEOTIDE SEQUENCE</scope>
    <source>
        <tissue evidence="1">Shoot tissue taken approximately 20 cm above the soil surface</tissue>
    </source>
</reference>
<name>A0A0A9EYY3_ARUDO</name>
<dbReference type="AlphaFoldDB" id="A0A0A9EYY3"/>
<accession>A0A0A9EYY3</accession>
<dbReference type="EMBL" id="GBRH01191906">
    <property type="protein sequence ID" value="JAE05990.1"/>
    <property type="molecule type" value="Transcribed_RNA"/>
</dbReference>
<proteinExistence type="predicted"/>
<reference evidence="1" key="1">
    <citation type="submission" date="2014-09" db="EMBL/GenBank/DDBJ databases">
        <authorList>
            <person name="Magalhaes I.L.F."/>
            <person name="Oliveira U."/>
            <person name="Santos F.R."/>
            <person name="Vidigal T.H.D.A."/>
            <person name="Brescovit A.D."/>
            <person name="Santos A.J."/>
        </authorList>
    </citation>
    <scope>NUCLEOTIDE SEQUENCE</scope>
    <source>
        <tissue evidence="1">Shoot tissue taken approximately 20 cm above the soil surface</tissue>
    </source>
</reference>
<organism evidence="1">
    <name type="scientific">Arundo donax</name>
    <name type="common">Giant reed</name>
    <name type="synonym">Donax arundinaceus</name>
    <dbReference type="NCBI Taxonomy" id="35708"/>
    <lineage>
        <taxon>Eukaryota</taxon>
        <taxon>Viridiplantae</taxon>
        <taxon>Streptophyta</taxon>
        <taxon>Embryophyta</taxon>
        <taxon>Tracheophyta</taxon>
        <taxon>Spermatophyta</taxon>
        <taxon>Magnoliopsida</taxon>
        <taxon>Liliopsida</taxon>
        <taxon>Poales</taxon>
        <taxon>Poaceae</taxon>
        <taxon>PACMAD clade</taxon>
        <taxon>Arundinoideae</taxon>
        <taxon>Arundineae</taxon>
        <taxon>Arundo</taxon>
    </lineage>
</organism>